<evidence type="ECO:0000256" key="2">
    <source>
        <dbReference type="ARBA" id="ARBA00007373"/>
    </source>
</evidence>
<dbReference type="GO" id="GO:0044611">
    <property type="term" value="C:nuclear pore inner ring"/>
    <property type="evidence" value="ECO:0007669"/>
    <property type="project" value="TreeGrafter"/>
</dbReference>
<dbReference type="Gene3D" id="1.20.58.1780">
    <property type="match status" value="1"/>
</dbReference>
<dbReference type="Gene3D" id="1.25.40.440">
    <property type="entry name" value="Nucleoporin, helical domain, central subdomain"/>
    <property type="match status" value="1"/>
</dbReference>
<proteinExistence type="inferred from homology"/>
<comment type="subcellular location">
    <subcellularLocation>
        <location evidence="1">Nucleus</location>
    </subcellularLocation>
</comment>
<dbReference type="Gene3D" id="1.20.120.1880">
    <property type="entry name" value="Nucleoporin, helical C-terminal domain"/>
    <property type="match status" value="1"/>
</dbReference>
<evidence type="ECO:0000313" key="8">
    <source>
        <dbReference type="Proteomes" id="UP000749646"/>
    </source>
</evidence>
<dbReference type="InterPro" id="IPR042538">
    <property type="entry name" value="Nucleoporin_Nup155_C_3"/>
</dbReference>
<dbReference type="PANTHER" id="PTHR10350">
    <property type="entry name" value="NUCLEAR PORE COMPLEX PROTEIN NUP155"/>
    <property type="match status" value="1"/>
</dbReference>
<protein>
    <submittedName>
        <fullName evidence="7">Uncharacterized protein</fullName>
    </submittedName>
</protein>
<dbReference type="Proteomes" id="UP000749646">
    <property type="component" value="Unassembled WGS sequence"/>
</dbReference>
<dbReference type="GO" id="GO:0006606">
    <property type="term" value="P:protein import into nucleus"/>
    <property type="evidence" value="ECO:0007669"/>
    <property type="project" value="TreeGrafter"/>
</dbReference>
<dbReference type="GO" id="GO:0017056">
    <property type="term" value="F:structural constituent of nuclear pore"/>
    <property type="evidence" value="ECO:0007669"/>
    <property type="project" value="InterPro"/>
</dbReference>
<keyword evidence="8" id="KW-1185">Reference proteome</keyword>
<comment type="similarity">
    <text evidence="2">Belongs to the non-repetitive/WGA-negative nucleoporin family.</text>
</comment>
<gene>
    <name evidence="7" type="ORF">BGZ65_002936</name>
</gene>
<dbReference type="GO" id="GO:0000972">
    <property type="term" value="P:transcription-dependent tethering of RNA polymerase II gene DNA at nuclear periphery"/>
    <property type="evidence" value="ECO:0007669"/>
    <property type="project" value="TreeGrafter"/>
</dbReference>
<comment type="caution">
    <text evidence="7">The sequence shown here is derived from an EMBL/GenBank/DDBJ whole genome shotgun (WGS) entry which is preliminary data.</text>
</comment>
<keyword evidence="3" id="KW-0813">Transport</keyword>
<evidence type="ECO:0000256" key="1">
    <source>
        <dbReference type="ARBA" id="ARBA00004123"/>
    </source>
</evidence>
<evidence type="ECO:0000259" key="6">
    <source>
        <dbReference type="Pfam" id="PF08801"/>
    </source>
</evidence>
<evidence type="ECO:0000313" key="7">
    <source>
        <dbReference type="EMBL" id="KAF9956144.1"/>
    </source>
</evidence>
<dbReference type="InterPro" id="IPR004870">
    <property type="entry name" value="Nucleoporin_Nup155"/>
</dbReference>
<dbReference type="GO" id="GO:0036228">
    <property type="term" value="P:protein localization to nuclear inner membrane"/>
    <property type="evidence" value="ECO:0007669"/>
    <property type="project" value="TreeGrafter"/>
</dbReference>
<dbReference type="OrthoDB" id="338970at2759"/>
<dbReference type="InterPro" id="IPR042537">
    <property type="entry name" value="Nucleoporin_Nup155_C_2"/>
</dbReference>
<dbReference type="InterPro" id="IPR014908">
    <property type="entry name" value="Nucleoporin_Nup133/Nup155_N"/>
</dbReference>
<dbReference type="PANTHER" id="PTHR10350:SF6">
    <property type="entry name" value="NUCLEAR PORE COMPLEX PROTEIN NUP155"/>
    <property type="match status" value="1"/>
</dbReference>
<reference evidence="7" key="1">
    <citation type="journal article" date="2020" name="Fungal Divers.">
        <title>Resolving the Mortierellaceae phylogeny through synthesis of multi-gene phylogenetics and phylogenomics.</title>
        <authorList>
            <person name="Vandepol N."/>
            <person name="Liber J."/>
            <person name="Desiro A."/>
            <person name="Na H."/>
            <person name="Kennedy M."/>
            <person name="Barry K."/>
            <person name="Grigoriev I.V."/>
            <person name="Miller A.N."/>
            <person name="O'Donnell K."/>
            <person name="Stajich J.E."/>
            <person name="Bonito G."/>
        </authorList>
    </citation>
    <scope>NUCLEOTIDE SEQUENCE</scope>
    <source>
        <strain evidence="7">MES-2147</strain>
    </source>
</reference>
<evidence type="ECO:0000259" key="5">
    <source>
        <dbReference type="Pfam" id="PF03177"/>
    </source>
</evidence>
<accession>A0A9P6LZ44</accession>
<feature type="domain" description="Nucleoporin Nup133/Nup155-like C-terminal" evidence="5">
    <location>
        <begin position="607"/>
        <end position="1279"/>
    </location>
</feature>
<dbReference type="Pfam" id="PF08801">
    <property type="entry name" value="Nucleoporin_N"/>
    <property type="match status" value="1"/>
</dbReference>
<organism evidence="7 8">
    <name type="scientific">Modicella reniformis</name>
    <dbReference type="NCBI Taxonomy" id="1440133"/>
    <lineage>
        <taxon>Eukaryota</taxon>
        <taxon>Fungi</taxon>
        <taxon>Fungi incertae sedis</taxon>
        <taxon>Mucoromycota</taxon>
        <taxon>Mortierellomycotina</taxon>
        <taxon>Mortierellomycetes</taxon>
        <taxon>Mortierellales</taxon>
        <taxon>Mortierellaceae</taxon>
        <taxon>Modicella</taxon>
    </lineage>
</organism>
<sequence length="1376" mass="153648">MTQRPTDADATEALLKLASKTVDDQLGREQKYPELSDFFNTDFSASYAASDPRQQILRRKRAISLPDTLFEQYNLLECRCFMGLFPEIGRVWITVDHRLFLWNYTDGGNYESYEELDQIIVNVALVKPKRDTFDEKVEYLLVIATPIEVHLLGLAVGSGSSPHTLYITNMSVPTDNVAIRSIVGTIDGRIFMNGNDGRLWEVDYQAEEGWFTKKCSKREVIGSPLSYFIPTFLSRIRVDPIVKVLFDESRQVMYGLTENSNIEVISLARGAHARSTIKSSYILQEGRRKSSQHRVVDESSFKIVDIHALPSTESKDVSLLAVSATGTRLYFGHKTLLDYNSQRHIDQSNTGPYLLHVRIPPTFDNAPEGVLGVHGHYRIHQSLYNNGVFIAAHSLHDAADALISTAPDSGPINKLSTASKPGINNYIPKMDEKAMIAALDGKIWGMSEVPGVEYAGPIDPSIARNELATQLSRSVREYLVLTNSGVQVFAKRRPIDTLQQLLLDGRGSESELASFFTQYGRVEACAMCIAVLCGHPGLSPVVAGSHYMSPQSTMAPINATAAKLLLEWGGKRIPSERATNDRLASSTVAGSELGRPVSQSSSGHYTYRHTALSLYLARLLRPIWKRKVIKVTNTVRGLVDSEISDLVLTAVQKDLFALRAVLNEHIELFTPHPIVTSNPPSESDQIEIENANAESKSLKAQMLLTTQCIEGIAFVLFLIDSKMSEAVSNILPESQQALLGTTYEALLTTSKGHDLCRELVTAVINKQMGHHMSVDAVSDTLQRICGSFCNPGDVVFYKATEHLRQSISSKDPADIEDHARESLRLFKKVPFLLVDETHGRNKLQGICKDYMGLKFFPGAVELALACAQDVDPSNKATGYVNDGMNSKDNRAEQYAQRIICYENAVNVLKELGLDSAQGPLSSFAFHTLETALQFDDSLFHTFLYDWLLSHGRSDYLLEISSPYIEEYLKQCTLLESTRDLLWRYYIKVDDFGHAAQELGRIADSTRYRLTFEMKLEYLSLAVSNAKSYPAGSDPKTDNSRLLVELEEKLEVGNIQLDIILTLRSMLQEHSRMADNPQLDAVTRQEARVRGQEIESLYQSCSAQLLDVNSLYHSYVEPLKMYESMLAIYHASDVDDEYHVRAAWEGFIAKVFMEAVENGRSPLTDIEVRIKDLGRRFYPSAKVTPIATMVQILERYPFLRQTAGYRASPGWAVNILREIGFPYEALFDSFHALIETRKNEWIGPRASLVLIQDIEFLLRAWLAESHGTGVLADLNNELGIIEDEWLVYGGGRNGTLSAATPTLGLVGTGSLDRFRARKVEDAIQTYIRILESASWTPTPVSGAFDENLGGSAQELTAKAGNLVRRFQALRGRLQRLY</sequence>
<dbReference type="Pfam" id="PF03177">
    <property type="entry name" value="Nucleoporin_C"/>
    <property type="match status" value="1"/>
</dbReference>
<evidence type="ECO:0000256" key="4">
    <source>
        <dbReference type="ARBA" id="ARBA00023242"/>
    </source>
</evidence>
<keyword evidence="4" id="KW-0539">Nucleus</keyword>
<name>A0A9P6LZ44_9FUNG</name>
<feature type="domain" description="Nucleoporin Nup133/Nup155-like N-terminal" evidence="6">
    <location>
        <begin position="63"/>
        <end position="486"/>
    </location>
</feature>
<evidence type="ECO:0000256" key="3">
    <source>
        <dbReference type="ARBA" id="ARBA00022448"/>
    </source>
</evidence>
<dbReference type="InterPro" id="IPR042533">
    <property type="entry name" value="Nucleoporin_Nup155_C_1"/>
</dbReference>
<dbReference type="EMBL" id="JAAAHW010006709">
    <property type="protein sequence ID" value="KAF9956144.1"/>
    <property type="molecule type" value="Genomic_DNA"/>
</dbReference>
<dbReference type="InterPro" id="IPR007187">
    <property type="entry name" value="Nucleoporin_Nup133/Nup155_C"/>
</dbReference>
<dbReference type="GO" id="GO:0006405">
    <property type="term" value="P:RNA export from nucleus"/>
    <property type="evidence" value="ECO:0007669"/>
    <property type="project" value="TreeGrafter"/>
</dbReference>
<dbReference type="Gene3D" id="1.25.40.450">
    <property type="entry name" value="Nucleoporin, helical domain, N-terminal subdomain"/>
    <property type="match status" value="1"/>
</dbReference>